<protein>
    <submittedName>
        <fullName evidence="2">Phospholipase B-like</fullName>
    </submittedName>
</protein>
<proteinExistence type="predicted"/>
<dbReference type="Proteomes" id="UP000036681">
    <property type="component" value="Unplaced"/>
</dbReference>
<accession>A0A0M3HPC7</accession>
<name>A0A0M3HPC7_ASCLU</name>
<evidence type="ECO:0000313" key="2">
    <source>
        <dbReference type="WBParaSite" id="ALUE_0000372001-mRNA-1"/>
    </source>
</evidence>
<organism evidence="1 2">
    <name type="scientific">Ascaris lumbricoides</name>
    <name type="common">Giant roundworm</name>
    <dbReference type="NCBI Taxonomy" id="6252"/>
    <lineage>
        <taxon>Eukaryota</taxon>
        <taxon>Metazoa</taxon>
        <taxon>Ecdysozoa</taxon>
        <taxon>Nematoda</taxon>
        <taxon>Chromadorea</taxon>
        <taxon>Rhabditida</taxon>
        <taxon>Spirurina</taxon>
        <taxon>Ascaridomorpha</taxon>
        <taxon>Ascaridoidea</taxon>
        <taxon>Ascarididae</taxon>
        <taxon>Ascaris</taxon>
    </lineage>
</organism>
<sequence length="72" mass="8257">MEHSHSESNLRSNAWTLLRRDMVISISMRMSHLQIAGWTYSVVDGQLSPSAMPYTHHWSIYEEAGTVHEDGQ</sequence>
<reference evidence="2" key="1">
    <citation type="submission" date="2017-02" db="UniProtKB">
        <authorList>
            <consortium name="WormBaseParasite"/>
        </authorList>
    </citation>
    <scope>IDENTIFICATION</scope>
</reference>
<evidence type="ECO:0000313" key="1">
    <source>
        <dbReference type="Proteomes" id="UP000036681"/>
    </source>
</evidence>
<keyword evidence="1" id="KW-1185">Reference proteome</keyword>
<dbReference type="AlphaFoldDB" id="A0A0M3HPC7"/>
<dbReference type="WBParaSite" id="ALUE_0000372001-mRNA-1">
    <property type="protein sequence ID" value="ALUE_0000372001-mRNA-1"/>
    <property type="gene ID" value="ALUE_0000372001"/>
</dbReference>